<name>U2LHK5_9BACT</name>
<dbReference type="EMBL" id="AWET01000007">
    <property type="protein sequence ID" value="ERK03948.1"/>
    <property type="molecule type" value="Genomic_DNA"/>
</dbReference>
<dbReference type="CDD" id="cd06442">
    <property type="entry name" value="DPM1_like"/>
    <property type="match status" value="1"/>
</dbReference>
<keyword evidence="3 5" id="KW-0808">Transferase</keyword>
<keyword evidence="2 5" id="KW-0328">Glycosyltransferase</keyword>
<evidence type="ECO:0000313" key="6">
    <source>
        <dbReference type="Proteomes" id="UP000016600"/>
    </source>
</evidence>
<feature type="domain" description="Glycosyltransferase 2-like" evidence="4">
    <location>
        <begin position="8"/>
        <end position="175"/>
    </location>
</feature>
<dbReference type="RefSeq" id="WP_021583064.1">
    <property type="nucleotide sequence ID" value="NZ_AWET01000007.1"/>
</dbReference>
<dbReference type="GO" id="GO:0009247">
    <property type="term" value="P:glycolipid biosynthetic process"/>
    <property type="evidence" value="ECO:0007669"/>
    <property type="project" value="TreeGrafter"/>
</dbReference>
<dbReference type="GO" id="GO:0016020">
    <property type="term" value="C:membrane"/>
    <property type="evidence" value="ECO:0007669"/>
    <property type="project" value="GOC"/>
</dbReference>
<evidence type="ECO:0000256" key="2">
    <source>
        <dbReference type="ARBA" id="ARBA00022676"/>
    </source>
</evidence>
<keyword evidence="6" id="KW-1185">Reference proteome</keyword>
<dbReference type="Proteomes" id="UP000016600">
    <property type="component" value="Unassembled WGS sequence"/>
</dbReference>
<organism evidence="5 6">
    <name type="scientific">Hoylesella pleuritidis F0068</name>
    <dbReference type="NCBI Taxonomy" id="1081904"/>
    <lineage>
        <taxon>Bacteria</taxon>
        <taxon>Pseudomonadati</taxon>
        <taxon>Bacteroidota</taxon>
        <taxon>Bacteroidia</taxon>
        <taxon>Bacteroidales</taxon>
        <taxon>Prevotellaceae</taxon>
        <taxon>Hoylesella</taxon>
    </lineage>
</organism>
<sequence>MNQSDSIVIIPTYNEKENIEKIIRAVFSLTKCFHILVIDDGSPDGTSGIVHRLMTEEFADRLFIIERQGKLGLGTAYITGFRWALEHSYEYIFEMDADFSHDPNDLPRLYAACHDEGYDVAIGSRYVSGVNVVNWPIGRVLMSYFASKYVRFITGFSVHDTTAGFKCYRRRVLETIPLDEVRFKGYGFQIEMKYTAYKIGFKIKEVPVIFVNRREGTSKMSGGIFGEAFFGVMRLRLDGWMRKYPKIPSATSPRIEE</sequence>
<dbReference type="FunFam" id="3.90.550.10:FF:000128">
    <property type="entry name" value="Glycosyl transferase family 2"/>
    <property type="match status" value="1"/>
</dbReference>
<evidence type="ECO:0000313" key="5">
    <source>
        <dbReference type="EMBL" id="ERK03948.1"/>
    </source>
</evidence>
<comment type="caution">
    <text evidence="5">The sequence shown here is derived from an EMBL/GenBank/DDBJ whole genome shotgun (WGS) entry which is preliminary data.</text>
</comment>
<reference evidence="5 6" key="1">
    <citation type="submission" date="2013-08" db="EMBL/GenBank/DDBJ databases">
        <authorList>
            <person name="Durkin A.S."/>
            <person name="Haft D.R."/>
            <person name="McCorrison J."/>
            <person name="Torralba M."/>
            <person name="Gillis M."/>
            <person name="Haft D.H."/>
            <person name="Methe B."/>
            <person name="Sutton G."/>
            <person name="Nelson K.E."/>
        </authorList>
    </citation>
    <scope>NUCLEOTIDE SEQUENCE [LARGE SCALE GENOMIC DNA]</scope>
    <source>
        <strain evidence="5 6">F0068</strain>
    </source>
</reference>
<dbReference type="Gene3D" id="3.90.550.10">
    <property type="entry name" value="Spore Coat Polysaccharide Biosynthesis Protein SpsA, Chain A"/>
    <property type="match status" value="1"/>
</dbReference>
<protein>
    <submittedName>
        <fullName evidence="5">Glycosyltransferase, group 2 family protein</fullName>
        <ecNumber evidence="5">2.4.-.-</ecNumber>
    </submittedName>
</protein>
<accession>U2LHK5</accession>
<dbReference type="AlphaFoldDB" id="U2LHK5"/>
<dbReference type="EC" id="2.4.-.-" evidence="5"/>
<dbReference type="InterPro" id="IPR001173">
    <property type="entry name" value="Glyco_trans_2-like"/>
</dbReference>
<dbReference type="Pfam" id="PF00535">
    <property type="entry name" value="Glycos_transf_2"/>
    <property type="match status" value="1"/>
</dbReference>
<evidence type="ECO:0000256" key="1">
    <source>
        <dbReference type="ARBA" id="ARBA00006739"/>
    </source>
</evidence>
<evidence type="ECO:0000256" key="3">
    <source>
        <dbReference type="ARBA" id="ARBA00022679"/>
    </source>
</evidence>
<dbReference type="InterPro" id="IPR039528">
    <property type="entry name" value="DPM1-like"/>
</dbReference>
<dbReference type="PANTHER" id="PTHR43398">
    <property type="entry name" value="DOLICHOL-PHOSPHATE MANNOSYLTRANSFERASE SUBUNIT 1"/>
    <property type="match status" value="1"/>
</dbReference>
<comment type="similarity">
    <text evidence="1">Belongs to the glycosyltransferase 2 family.</text>
</comment>
<gene>
    <name evidence="5" type="ORF">HMPREF1218_0314</name>
</gene>
<dbReference type="GO" id="GO:0004582">
    <property type="term" value="F:dolichyl-phosphate beta-D-mannosyltransferase activity"/>
    <property type="evidence" value="ECO:0007669"/>
    <property type="project" value="InterPro"/>
</dbReference>
<dbReference type="SUPFAM" id="SSF53448">
    <property type="entry name" value="Nucleotide-diphospho-sugar transferases"/>
    <property type="match status" value="1"/>
</dbReference>
<evidence type="ECO:0000259" key="4">
    <source>
        <dbReference type="Pfam" id="PF00535"/>
    </source>
</evidence>
<proteinExistence type="inferred from homology"/>
<dbReference type="InterPro" id="IPR029044">
    <property type="entry name" value="Nucleotide-diphossugar_trans"/>
</dbReference>
<dbReference type="PANTHER" id="PTHR43398:SF1">
    <property type="entry name" value="DOLICHOL-PHOSPHATE MANNOSYLTRANSFERASE SUBUNIT 1"/>
    <property type="match status" value="1"/>
</dbReference>
<dbReference type="PATRIC" id="fig|1081904.3.peg.289"/>